<dbReference type="InterPro" id="IPR027417">
    <property type="entry name" value="P-loop_NTPase"/>
</dbReference>
<dbReference type="Gene3D" id="3.40.50.300">
    <property type="entry name" value="P-loop containing nucleotide triphosphate hydrolases"/>
    <property type="match status" value="1"/>
</dbReference>
<dbReference type="OrthoDB" id="3217709at2"/>
<dbReference type="AlphaFoldDB" id="A0A5B0EPJ5"/>
<protein>
    <submittedName>
        <fullName evidence="1">Chromosome partitioning protein</fullName>
    </submittedName>
</protein>
<dbReference type="SUPFAM" id="SSF52540">
    <property type="entry name" value="P-loop containing nucleoside triphosphate hydrolases"/>
    <property type="match status" value="1"/>
</dbReference>
<dbReference type="RefSeq" id="WP_007271761.1">
    <property type="nucleotide sequence ID" value="NZ_VOBL01000001.1"/>
</dbReference>
<comment type="caution">
    <text evidence="1">The sequence shown here is derived from an EMBL/GenBank/DDBJ whole genome shotgun (WGS) entry which is preliminary data.</text>
</comment>
<name>A0A5B0EPJ5_9MICC</name>
<evidence type="ECO:0000313" key="1">
    <source>
        <dbReference type="EMBL" id="KAA0979670.1"/>
    </source>
</evidence>
<accession>A0A5B0EPJ5</accession>
<sequence>MNISVVVHGDDGTLVDRIESHRGVLTVARSCAEISEVIALCETGLADTVILAGPPVEIETHDIDAMIERGVPVVVLCDDAAQGNRLAAAGAYLATTATGAADLGVLVTQAREELGHRERGTGAARAREPVAPVARKRAHVVVFWGPVGSPGRSLVALNYAVECALSDREVVLLDADTYGASQAVQLGLLDEAAGIAQICRTVDAGRFDAVKLVQLCAPVLIAGAQMRVATGLPRANRWPELRPTALRRAVLALQESVDVIVIDVAAPLEMDEDLSFDTAAPQRNGVTASMLRIADEIFAVGAADAIGVPRLIRALEEMQEVLGELPLKVLFNKVSVAGAGTSPRHALAETWKRFGPEIPIAGFLPNDPAAVDAALLAGSALAEIAPRSGLREAVAGLAGHRIRARTTFLRRFSPSM</sequence>
<reference evidence="1 2" key="1">
    <citation type="submission" date="2019-07" db="EMBL/GenBank/DDBJ databases">
        <title>Analysis of the biochemical properties, biological activity and biotechnological potential of siderophores and biosurfactants produced by Antarctic psychrotolerant bacteria.</title>
        <authorList>
            <person name="Styczynski M."/>
            <person name="Krucon T."/>
            <person name="Decewicz P."/>
            <person name="Dziewit L."/>
        </authorList>
    </citation>
    <scope>NUCLEOTIDE SEQUENCE [LARGE SCALE GENOMIC DNA]</scope>
    <source>
        <strain evidence="1 2">ANT_H27</strain>
    </source>
</reference>
<organism evidence="1 2">
    <name type="scientific">Paeniglutamicibacter gangotriensis</name>
    <dbReference type="NCBI Taxonomy" id="254787"/>
    <lineage>
        <taxon>Bacteria</taxon>
        <taxon>Bacillati</taxon>
        <taxon>Actinomycetota</taxon>
        <taxon>Actinomycetes</taxon>
        <taxon>Micrococcales</taxon>
        <taxon>Micrococcaceae</taxon>
        <taxon>Paeniglutamicibacter</taxon>
    </lineage>
</organism>
<proteinExistence type="predicted"/>
<evidence type="ECO:0000313" key="2">
    <source>
        <dbReference type="Proteomes" id="UP000323856"/>
    </source>
</evidence>
<dbReference type="EMBL" id="VOBL01000001">
    <property type="protein sequence ID" value="KAA0979670.1"/>
    <property type="molecule type" value="Genomic_DNA"/>
</dbReference>
<dbReference type="Proteomes" id="UP000323856">
    <property type="component" value="Unassembled WGS sequence"/>
</dbReference>
<gene>
    <name evidence="1" type="ORF">FQ154_00430</name>
</gene>